<organism evidence="1">
    <name type="scientific">marine sediment metagenome</name>
    <dbReference type="NCBI Taxonomy" id="412755"/>
    <lineage>
        <taxon>unclassified sequences</taxon>
        <taxon>metagenomes</taxon>
        <taxon>ecological metagenomes</taxon>
    </lineage>
</organism>
<accession>A0A0F9PC72</accession>
<proteinExistence type="predicted"/>
<reference evidence="1" key="1">
    <citation type="journal article" date="2015" name="Nature">
        <title>Complex archaea that bridge the gap between prokaryotes and eukaryotes.</title>
        <authorList>
            <person name="Spang A."/>
            <person name="Saw J.H."/>
            <person name="Jorgensen S.L."/>
            <person name="Zaremba-Niedzwiedzka K."/>
            <person name="Martijn J."/>
            <person name="Lind A.E."/>
            <person name="van Eijk R."/>
            <person name="Schleper C."/>
            <person name="Guy L."/>
            <person name="Ettema T.J."/>
        </authorList>
    </citation>
    <scope>NUCLEOTIDE SEQUENCE</scope>
</reference>
<gene>
    <name evidence="1" type="ORF">LCGC14_0918600</name>
</gene>
<evidence type="ECO:0000313" key="1">
    <source>
        <dbReference type="EMBL" id="KKN22112.1"/>
    </source>
</evidence>
<sequence length="110" mass="12906">MTIPICEECKKALMRRCQEHTRCDDCGTREHVVFWVEGVFCNTCHEKLMVKRIAEFKGETMYQNEAVCPWCGYKDNDSWERQAGENECSECGRKFELSIEMTVDYSTTKL</sequence>
<name>A0A0F9PC72_9ZZZZ</name>
<comment type="caution">
    <text evidence="1">The sequence shown here is derived from an EMBL/GenBank/DDBJ whole genome shotgun (WGS) entry which is preliminary data.</text>
</comment>
<dbReference type="EMBL" id="LAZR01003092">
    <property type="protein sequence ID" value="KKN22112.1"/>
    <property type="molecule type" value="Genomic_DNA"/>
</dbReference>
<dbReference type="AlphaFoldDB" id="A0A0F9PC72"/>
<protein>
    <submittedName>
        <fullName evidence="1">Uncharacterized protein</fullName>
    </submittedName>
</protein>